<dbReference type="CDD" id="cd00519">
    <property type="entry name" value="Lipase_3"/>
    <property type="match status" value="1"/>
</dbReference>
<evidence type="ECO:0000256" key="2">
    <source>
        <dbReference type="ARBA" id="ARBA00022801"/>
    </source>
</evidence>
<protein>
    <recommendedName>
        <fullName evidence="5">Phospholipase A1</fullName>
        <ecNumber evidence="5">3.1.1.-</ecNumber>
    </recommendedName>
</protein>
<dbReference type="EC" id="3.1.1.-" evidence="5"/>
<dbReference type="SUPFAM" id="SSF53474">
    <property type="entry name" value="alpha/beta-Hydrolases"/>
    <property type="match status" value="1"/>
</dbReference>
<dbReference type="eggNOG" id="KOG4569">
    <property type="taxonomic scope" value="Eukaryota"/>
</dbReference>
<dbReference type="PANTHER" id="PTHR31828:SF1">
    <property type="entry name" value="PHOSPHOLIPASE A1-IIGAMMA"/>
    <property type="match status" value="1"/>
</dbReference>
<dbReference type="AlphaFoldDB" id="D8SQX8"/>
<dbReference type="Gene3D" id="3.40.50.1820">
    <property type="entry name" value="alpha/beta hydrolase"/>
    <property type="match status" value="1"/>
</dbReference>
<evidence type="ECO:0000256" key="1">
    <source>
        <dbReference type="ARBA" id="ARBA00010701"/>
    </source>
</evidence>
<keyword evidence="3 5" id="KW-0442">Lipid degradation</keyword>
<evidence type="ECO:0000256" key="3">
    <source>
        <dbReference type="ARBA" id="ARBA00022963"/>
    </source>
</evidence>
<evidence type="ECO:0000313" key="8">
    <source>
        <dbReference type="Proteomes" id="UP000001514"/>
    </source>
</evidence>
<dbReference type="InterPro" id="IPR029058">
    <property type="entry name" value="AB_hydrolase_fold"/>
</dbReference>
<dbReference type="Pfam" id="PF01764">
    <property type="entry name" value="Lipase_3"/>
    <property type="match status" value="1"/>
</dbReference>
<dbReference type="InParanoid" id="D8SQX8"/>
<evidence type="ECO:0000256" key="4">
    <source>
        <dbReference type="ARBA" id="ARBA00023098"/>
    </source>
</evidence>
<name>D8SQX8_SELML</name>
<accession>D8SQX8</accession>
<dbReference type="KEGG" id="smo:SELMODRAFT_424749"/>
<dbReference type="Proteomes" id="UP000001514">
    <property type="component" value="Unassembled WGS sequence"/>
</dbReference>
<keyword evidence="4 5" id="KW-0443">Lipid metabolism</keyword>
<comment type="function">
    <text evidence="5">Acylhydrolase that catalyzes the hydrolysis of phospholipids at the sn-1 position.</text>
</comment>
<dbReference type="InterPro" id="IPR002921">
    <property type="entry name" value="Fungal_lipase-type"/>
</dbReference>
<dbReference type="HOGENOM" id="CLU_589749_0_0_1"/>
<dbReference type="GO" id="GO:0008970">
    <property type="term" value="F:phospholipase A1 activity"/>
    <property type="evidence" value="ECO:0007669"/>
    <property type="project" value="UniProtKB-UniRule"/>
</dbReference>
<reference evidence="7 8" key="1">
    <citation type="journal article" date="2011" name="Science">
        <title>The Selaginella genome identifies genetic changes associated with the evolution of vascular plants.</title>
        <authorList>
            <person name="Banks J.A."/>
            <person name="Nishiyama T."/>
            <person name="Hasebe M."/>
            <person name="Bowman J.L."/>
            <person name="Gribskov M."/>
            <person name="dePamphilis C."/>
            <person name="Albert V.A."/>
            <person name="Aono N."/>
            <person name="Aoyama T."/>
            <person name="Ambrose B.A."/>
            <person name="Ashton N.W."/>
            <person name="Axtell M.J."/>
            <person name="Barker E."/>
            <person name="Barker M.S."/>
            <person name="Bennetzen J.L."/>
            <person name="Bonawitz N.D."/>
            <person name="Chapple C."/>
            <person name="Cheng C."/>
            <person name="Correa L.G."/>
            <person name="Dacre M."/>
            <person name="DeBarry J."/>
            <person name="Dreyer I."/>
            <person name="Elias M."/>
            <person name="Engstrom E.M."/>
            <person name="Estelle M."/>
            <person name="Feng L."/>
            <person name="Finet C."/>
            <person name="Floyd S.K."/>
            <person name="Frommer W.B."/>
            <person name="Fujita T."/>
            <person name="Gramzow L."/>
            <person name="Gutensohn M."/>
            <person name="Harholt J."/>
            <person name="Hattori M."/>
            <person name="Heyl A."/>
            <person name="Hirai T."/>
            <person name="Hiwatashi Y."/>
            <person name="Ishikawa M."/>
            <person name="Iwata M."/>
            <person name="Karol K.G."/>
            <person name="Koehler B."/>
            <person name="Kolukisaoglu U."/>
            <person name="Kubo M."/>
            <person name="Kurata T."/>
            <person name="Lalonde S."/>
            <person name="Li K."/>
            <person name="Li Y."/>
            <person name="Litt A."/>
            <person name="Lyons E."/>
            <person name="Manning G."/>
            <person name="Maruyama T."/>
            <person name="Michael T.P."/>
            <person name="Mikami K."/>
            <person name="Miyazaki S."/>
            <person name="Morinaga S."/>
            <person name="Murata T."/>
            <person name="Mueller-Roeber B."/>
            <person name="Nelson D.R."/>
            <person name="Obara M."/>
            <person name="Oguri Y."/>
            <person name="Olmstead R.G."/>
            <person name="Onodera N."/>
            <person name="Petersen B.L."/>
            <person name="Pils B."/>
            <person name="Prigge M."/>
            <person name="Rensing S.A."/>
            <person name="Riano-Pachon D.M."/>
            <person name="Roberts A.W."/>
            <person name="Sato Y."/>
            <person name="Scheller H.V."/>
            <person name="Schulz B."/>
            <person name="Schulz C."/>
            <person name="Shakirov E.V."/>
            <person name="Shibagaki N."/>
            <person name="Shinohara N."/>
            <person name="Shippen D.E."/>
            <person name="Soerensen I."/>
            <person name="Sotooka R."/>
            <person name="Sugimoto N."/>
            <person name="Sugita M."/>
            <person name="Sumikawa N."/>
            <person name="Tanurdzic M."/>
            <person name="Theissen G."/>
            <person name="Ulvskov P."/>
            <person name="Wakazuki S."/>
            <person name="Weng J.K."/>
            <person name="Willats W.W."/>
            <person name="Wipf D."/>
            <person name="Wolf P.G."/>
            <person name="Yang L."/>
            <person name="Zimmer A.D."/>
            <person name="Zhu Q."/>
            <person name="Mitros T."/>
            <person name="Hellsten U."/>
            <person name="Loque D."/>
            <person name="Otillar R."/>
            <person name="Salamov A."/>
            <person name="Schmutz J."/>
            <person name="Shapiro H."/>
            <person name="Lindquist E."/>
            <person name="Lucas S."/>
            <person name="Rokhsar D."/>
            <person name="Grigoriev I.V."/>
        </authorList>
    </citation>
    <scope>NUCLEOTIDE SEQUENCE [LARGE SCALE GENOMIC DNA]</scope>
</reference>
<dbReference type="EMBL" id="GL377634">
    <property type="protein sequence ID" value="EFJ13247.1"/>
    <property type="molecule type" value="Genomic_DNA"/>
</dbReference>
<dbReference type="InterPro" id="IPR033556">
    <property type="entry name" value="PLA"/>
</dbReference>
<sequence length="475" mass="53424">MSSVLLASPASAPVTKAKSVERHSNHDEALSEDRYGDFVSSINESIFDHKGDKFYLYPRYGKSEHLAKTGLPELDERYTITRYIYATVHGYAPSEWFGFVAVSTPQQSEYLGCREIVVAIRGTISDAEWHQNLFKANMVTCDRIDPSKKARVHCGFYSIYSSTNEAHAFGELSLRNQIFKEVEELVSSGDNKKDVRIVCAGHSLGSSLATLAAADLSINFASGRSNVKVHLVAYASPKVGNAEFKHLVESQSTLVITRYSGVGDLVPHVPIYDAVENWIGVIPNLPITYYQHVGKEQKPDWTKSPYVQPWLLKLNGRTGWRLKTYFGVCHNLQLYLHTIAAQSFVLEPLLKLSAKPLQTPAFKEAMEILNKRYGEEGMEALAPFYKDLAYLEEVATMKEGAPKFKRARLELEPSPFDARDCALLNKRADILKEEFGVPVSWVLPPNKDMKLEDGKWLPRSKRIDDIPDPSNPEYN</sequence>
<evidence type="ECO:0000313" key="7">
    <source>
        <dbReference type="EMBL" id="EFJ13247.1"/>
    </source>
</evidence>
<gene>
    <name evidence="7" type="ORF">SELMODRAFT_424749</name>
</gene>
<organism evidence="8">
    <name type="scientific">Selaginella moellendorffii</name>
    <name type="common">Spikemoss</name>
    <dbReference type="NCBI Taxonomy" id="88036"/>
    <lineage>
        <taxon>Eukaryota</taxon>
        <taxon>Viridiplantae</taxon>
        <taxon>Streptophyta</taxon>
        <taxon>Embryophyta</taxon>
        <taxon>Tracheophyta</taxon>
        <taxon>Lycopodiopsida</taxon>
        <taxon>Selaginellales</taxon>
        <taxon>Selaginellaceae</taxon>
        <taxon>Selaginella</taxon>
    </lineage>
</organism>
<feature type="domain" description="Fungal lipase-type" evidence="6">
    <location>
        <begin position="117"/>
        <end position="271"/>
    </location>
</feature>
<dbReference type="Gramene" id="EFJ13247">
    <property type="protein sequence ID" value="EFJ13247"/>
    <property type="gene ID" value="SELMODRAFT_424749"/>
</dbReference>
<evidence type="ECO:0000259" key="6">
    <source>
        <dbReference type="Pfam" id="PF01764"/>
    </source>
</evidence>
<keyword evidence="8" id="KW-1185">Reference proteome</keyword>
<dbReference type="PANTHER" id="PTHR31828">
    <property type="entry name" value="PHOSPHOLIPASE A1-IIGAMMA"/>
    <property type="match status" value="1"/>
</dbReference>
<proteinExistence type="inferred from homology"/>
<evidence type="ECO:0000256" key="5">
    <source>
        <dbReference type="RuleBase" id="RU367093"/>
    </source>
</evidence>
<dbReference type="GO" id="GO:0016042">
    <property type="term" value="P:lipid catabolic process"/>
    <property type="evidence" value="ECO:0007669"/>
    <property type="project" value="UniProtKB-UniRule"/>
</dbReference>
<keyword evidence="2 5" id="KW-0378">Hydrolase</keyword>
<comment type="similarity">
    <text evidence="1 5">Belongs to the AB hydrolase superfamily. Lipase family.</text>
</comment>